<name>A0A3M2LHA6_9NOCA</name>
<dbReference type="Gene3D" id="1.10.10.10">
    <property type="entry name" value="Winged helix-like DNA-binding domain superfamily/Winged helix DNA-binding domain"/>
    <property type="match status" value="1"/>
</dbReference>
<dbReference type="GO" id="GO:0003700">
    <property type="term" value="F:DNA-binding transcription factor activity"/>
    <property type="evidence" value="ECO:0007669"/>
    <property type="project" value="InterPro"/>
</dbReference>
<dbReference type="GO" id="GO:0003677">
    <property type="term" value="F:DNA binding"/>
    <property type="evidence" value="ECO:0007669"/>
    <property type="project" value="UniProtKB-KW"/>
</dbReference>
<protein>
    <submittedName>
        <fullName evidence="5">ArsR family transcriptional regulator</fullName>
    </submittedName>
</protein>
<evidence type="ECO:0000313" key="5">
    <source>
        <dbReference type="EMBL" id="RMI35385.1"/>
    </source>
</evidence>
<dbReference type="EMBL" id="RFFH01000001">
    <property type="protein sequence ID" value="RMI35385.1"/>
    <property type="molecule type" value="Genomic_DNA"/>
</dbReference>
<reference evidence="5 6" key="1">
    <citation type="submission" date="2018-10" db="EMBL/GenBank/DDBJ databases">
        <title>Isolation from cow dung.</title>
        <authorList>
            <person name="Ling L."/>
        </authorList>
    </citation>
    <scope>NUCLEOTIDE SEQUENCE [LARGE SCALE GENOMIC DNA]</scope>
    <source>
        <strain evidence="5 6">NEAU-LL90</strain>
    </source>
</reference>
<evidence type="ECO:0000256" key="3">
    <source>
        <dbReference type="ARBA" id="ARBA00023163"/>
    </source>
</evidence>
<keyword evidence="3" id="KW-0804">Transcription</keyword>
<comment type="caution">
    <text evidence="5">The sequence shown here is derived from an EMBL/GenBank/DDBJ whole genome shotgun (WGS) entry which is preliminary data.</text>
</comment>
<gene>
    <name evidence="5" type="ORF">EBN03_03695</name>
</gene>
<dbReference type="Proteomes" id="UP000279275">
    <property type="component" value="Unassembled WGS sequence"/>
</dbReference>
<dbReference type="SUPFAM" id="SSF46785">
    <property type="entry name" value="Winged helix' DNA-binding domain"/>
    <property type="match status" value="1"/>
</dbReference>
<dbReference type="InterPro" id="IPR036390">
    <property type="entry name" value="WH_DNA-bd_sf"/>
</dbReference>
<dbReference type="PRINTS" id="PR00778">
    <property type="entry name" value="HTHARSR"/>
</dbReference>
<dbReference type="InterPro" id="IPR051081">
    <property type="entry name" value="HTH_MetalResp_TranReg"/>
</dbReference>
<organism evidence="5 6">
    <name type="scientific">Nocardia stercoris</name>
    <dbReference type="NCBI Taxonomy" id="2483361"/>
    <lineage>
        <taxon>Bacteria</taxon>
        <taxon>Bacillati</taxon>
        <taxon>Actinomycetota</taxon>
        <taxon>Actinomycetes</taxon>
        <taxon>Mycobacteriales</taxon>
        <taxon>Nocardiaceae</taxon>
        <taxon>Nocardia</taxon>
    </lineage>
</organism>
<accession>A0A3M2LHA6</accession>
<dbReference type="InterPro" id="IPR001845">
    <property type="entry name" value="HTH_ArsR_DNA-bd_dom"/>
</dbReference>
<dbReference type="RefSeq" id="WP_122186360.1">
    <property type="nucleotide sequence ID" value="NZ_RFFH01000001.1"/>
</dbReference>
<dbReference type="PANTHER" id="PTHR33154:SF33">
    <property type="entry name" value="TRANSCRIPTIONAL REPRESSOR SDPR"/>
    <property type="match status" value="1"/>
</dbReference>
<keyword evidence="1" id="KW-0805">Transcription regulation</keyword>
<dbReference type="CDD" id="cd00090">
    <property type="entry name" value="HTH_ARSR"/>
    <property type="match status" value="1"/>
</dbReference>
<dbReference type="InterPro" id="IPR036388">
    <property type="entry name" value="WH-like_DNA-bd_sf"/>
</dbReference>
<keyword evidence="6" id="KW-1185">Reference proteome</keyword>
<evidence type="ECO:0000313" key="6">
    <source>
        <dbReference type="Proteomes" id="UP000279275"/>
    </source>
</evidence>
<keyword evidence="2" id="KW-0238">DNA-binding</keyword>
<evidence type="ECO:0000259" key="4">
    <source>
        <dbReference type="PROSITE" id="PS50987"/>
    </source>
</evidence>
<dbReference type="OrthoDB" id="9798835at2"/>
<feature type="domain" description="HTH arsR-type" evidence="4">
    <location>
        <begin position="6"/>
        <end position="108"/>
    </location>
</feature>
<dbReference type="InterPro" id="IPR011991">
    <property type="entry name" value="ArsR-like_HTH"/>
</dbReference>
<sequence>MPKHDIPALFRAARPLLTALGDERRQEIVQRLIEAGGVLSVGEIADAIELSQPAVSHHLKILRDAGVLEVQRVGTTRRYILAVGSGTLEPLVDMVRGITECLAEQLEQ</sequence>
<proteinExistence type="predicted"/>
<dbReference type="AlphaFoldDB" id="A0A3M2LHA6"/>
<dbReference type="PROSITE" id="PS50987">
    <property type="entry name" value="HTH_ARSR_2"/>
    <property type="match status" value="1"/>
</dbReference>
<evidence type="ECO:0000256" key="2">
    <source>
        <dbReference type="ARBA" id="ARBA00023125"/>
    </source>
</evidence>
<dbReference type="Pfam" id="PF01022">
    <property type="entry name" value="HTH_5"/>
    <property type="match status" value="1"/>
</dbReference>
<dbReference type="PANTHER" id="PTHR33154">
    <property type="entry name" value="TRANSCRIPTIONAL REGULATOR, ARSR FAMILY"/>
    <property type="match status" value="1"/>
</dbReference>
<dbReference type="NCBIfam" id="NF033788">
    <property type="entry name" value="HTH_metalloreg"/>
    <property type="match status" value="1"/>
</dbReference>
<evidence type="ECO:0000256" key="1">
    <source>
        <dbReference type="ARBA" id="ARBA00023015"/>
    </source>
</evidence>
<dbReference type="SMART" id="SM00418">
    <property type="entry name" value="HTH_ARSR"/>
    <property type="match status" value="1"/>
</dbReference>